<keyword evidence="2" id="KW-1185">Reference proteome</keyword>
<comment type="caution">
    <text evidence="1">The sequence shown here is derived from an EMBL/GenBank/DDBJ whole genome shotgun (WGS) entry which is preliminary data.</text>
</comment>
<proteinExistence type="predicted"/>
<dbReference type="Proteomes" id="UP001386437">
    <property type="component" value="Unassembled WGS sequence"/>
</dbReference>
<dbReference type="EMBL" id="JACFYJ010000023">
    <property type="protein sequence ID" value="MEI5998607.1"/>
    <property type="molecule type" value="Genomic_DNA"/>
</dbReference>
<gene>
    <name evidence="1" type="ORF">H3V53_15760</name>
</gene>
<name>A0ABU8ISJ7_9BURK</name>
<accession>A0ABU8ISJ7</accession>
<evidence type="ECO:0000313" key="2">
    <source>
        <dbReference type="Proteomes" id="UP001386437"/>
    </source>
</evidence>
<reference evidence="1 2" key="1">
    <citation type="journal article" date="2022" name="Arch. Microbiol.">
        <title>Paraburkholderia bengalensis sp. nov. isolated from roots of Oryza sativa, IR64.</title>
        <authorList>
            <person name="Nag P."/>
            <person name="Mondal N."/>
            <person name="Sarkar J."/>
            <person name="Das S."/>
        </authorList>
    </citation>
    <scope>NUCLEOTIDE SEQUENCE [LARGE SCALE GENOMIC DNA]</scope>
    <source>
        <strain evidence="1 2">IR64_4_BI</strain>
    </source>
</reference>
<organism evidence="1 2">
    <name type="scientific">Paraburkholderia bengalensis</name>
    <dbReference type="NCBI Taxonomy" id="2747562"/>
    <lineage>
        <taxon>Bacteria</taxon>
        <taxon>Pseudomonadati</taxon>
        <taxon>Pseudomonadota</taxon>
        <taxon>Betaproteobacteria</taxon>
        <taxon>Burkholderiales</taxon>
        <taxon>Burkholderiaceae</taxon>
        <taxon>Paraburkholderia</taxon>
    </lineage>
</organism>
<protein>
    <submittedName>
        <fullName evidence="1">Uncharacterized protein</fullName>
    </submittedName>
</protein>
<sequence length="89" mass="10792">MSIRQVLQENYRAELNKSTRDDALIDFGRPYETSYFRMMKREVWSYRYVENNVNDLNFNFYELSLVRVATSGMRCTSNQGVRRERFTTR</sequence>
<evidence type="ECO:0000313" key="1">
    <source>
        <dbReference type="EMBL" id="MEI5998607.1"/>
    </source>
</evidence>